<evidence type="ECO:0000256" key="1">
    <source>
        <dbReference type="SAM" id="MobiDB-lite"/>
    </source>
</evidence>
<feature type="compositionally biased region" description="Polar residues" evidence="1">
    <location>
        <begin position="325"/>
        <end position="334"/>
    </location>
</feature>
<evidence type="ECO:0000313" key="5">
    <source>
        <dbReference type="RefSeq" id="XP_010502904.1"/>
    </source>
</evidence>
<dbReference type="InterPro" id="IPR009605">
    <property type="entry name" value="DUF1216"/>
</dbReference>
<feature type="compositionally biased region" description="Low complexity" evidence="1">
    <location>
        <begin position="187"/>
        <end position="196"/>
    </location>
</feature>
<accession>A0ABM0YLN6</accession>
<proteinExistence type="predicted"/>
<feature type="chain" id="PRO_5046731566" evidence="2">
    <location>
        <begin position="26"/>
        <end position="523"/>
    </location>
</feature>
<feature type="domain" description="DUF1216" evidence="3">
    <location>
        <begin position="73"/>
        <end position="200"/>
    </location>
</feature>
<evidence type="ECO:0000256" key="2">
    <source>
        <dbReference type="SAM" id="SignalP"/>
    </source>
</evidence>
<dbReference type="PANTHER" id="PTHR31607">
    <property type="entry name" value="DUF1216 DOMAIN-CONTAINING PROTEIN-RELATED"/>
    <property type="match status" value="1"/>
</dbReference>
<feature type="compositionally biased region" description="Low complexity" evidence="1">
    <location>
        <begin position="229"/>
        <end position="247"/>
    </location>
</feature>
<feature type="region of interest" description="Disordered" evidence="1">
    <location>
        <begin position="504"/>
        <end position="523"/>
    </location>
</feature>
<dbReference type="Pfam" id="PF06746">
    <property type="entry name" value="DUF1216"/>
    <property type="match status" value="2"/>
</dbReference>
<dbReference type="GeneID" id="104780133"/>
<keyword evidence="2" id="KW-0732">Signal</keyword>
<organism evidence="4 5">
    <name type="scientific">Camelina sativa</name>
    <name type="common">False flax</name>
    <name type="synonym">Myagrum sativum</name>
    <dbReference type="NCBI Taxonomy" id="90675"/>
    <lineage>
        <taxon>Eukaryota</taxon>
        <taxon>Viridiplantae</taxon>
        <taxon>Streptophyta</taxon>
        <taxon>Embryophyta</taxon>
        <taxon>Tracheophyta</taxon>
        <taxon>Spermatophyta</taxon>
        <taxon>Magnoliopsida</taxon>
        <taxon>eudicotyledons</taxon>
        <taxon>Gunneridae</taxon>
        <taxon>Pentapetalae</taxon>
        <taxon>rosids</taxon>
        <taxon>malvids</taxon>
        <taxon>Brassicales</taxon>
        <taxon>Brassicaceae</taxon>
        <taxon>Camelineae</taxon>
        <taxon>Camelina</taxon>
    </lineage>
</organism>
<feature type="region of interest" description="Disordered" evidence="1">
    <location>
        <begin position="186"/>
        <end position="371"/>
    </location>
</feature>
<feature type="signal peptide" evidence="2">
    <location>
        <begin position="1"/>
        <end position="25"/>
    </location>
</feature>
<dbReference type="Proteomes" id="UP000694864">
    <property type="component" value="Chromosome 4"/>
</dbReference>
<keyword evidence="4" id="KW-1185">Reference proteome</keyword>
<feature type="compositionally biased region" description="Basic and acidic residues" evidence="1">
    <location>
        <begin position="250"/>
        <end position="281"/>
    </location>
</feature>
<reference evidence="5" key="2">
    <citation type="submission" date="2025-08" db="UniProtKB">
        <authorList>
            <consortium name="RefSeq"/>
        </authorList>
    </citation>
    <scope>IDENTIFICATION</scope>
    <source>
        <tissue evidence="5">Leaf</tissue>
    </source>
</reference>
<name>A0ABM0YLN6_CAMSA</name>
<feature type="domain" description="DUF1216" evidence="3">
    <location>
        <begin position="393"/>
        <end position="520"/>
    </location>
</feature>
<feature type="compositionally biased region" description="Basic and acidic residues" evidence="1">
    <location>
        <begin position="315"/>
        <end position="324"/>
    </location>
</feature>
<gene>
    <name evidence="5" type="primary">LOC104780133</name>
</gene>
<sequence length="523" mass="56859">MARVQLFLCFTILFATASLLDLASAHLNYKPSLPQLEDPKTVKDVEPYTVKVVMVFVADLEKECPKNNKFKVFFEKLRGFAKYVCPIKRRDQVDYDRDLKAKAGGIFKAISSFAIGKIREEIQEEKMEAINTFKFMKSVAAKIMGGRRQDESEDTMKLTAEQQKEIKEGILKWETIITRITNTMVMSSSNSSSSEESNVEKEDSSSNSKSSGKESSTSAKGSSEETKDSNSNSGSPSGTGSPSSSPSDASGKETSTKDTKTKGESSSDASGKETSSKDTKPAGETSSDDASGKGTSSKDTKNTEEESSATSGKETSTKDTKTKAESSSNASGKETSTKDTKANGESSASEKTETSQSSTVNVEQVEAETSKQVSSFIMNLEKKCPQKEEYKAFFEQLKGTMIAPVKEGKDLFTRIKSAAGKVSGAMAFIRSRIESKSAEVKQSMETYQGEVMKTLQELETIHSQIVSQNKGKKEGSLTCTPAQQMQIKQTITKWEQVTTQFVETATQSETKTSSSASSKMVAN</sequence>
<evidence type="ECO:0000259" key="3">
    <source>
        <dbReference type="Pfam" id="PF06746"/>
    </source>
</evidence>
<dbReference type="RefSeq" id="XP_010502904.1">
    <property type="nucleotide sequence ID" value="XM_010504602.1"/>
</dbReference>
<feature type="compositionally biased region" description="Polar residues" evidence="1">
    <location>
        <begin position="284"/>
        <end position="295"/>
    </location>
</feature>
<evidence type="ECO:0000313" key="4">
    <source>
        <dbReference type="Proteomes" id="UP000694864"/>
    </source>
</evidence>
<feature type="compositionally biased region" description="Basic and acidic residues" evidence="1">
    <location>
        <begin position="335"/>
        <end position="353"/>
    </location>
</feature>
<feature type="compositionally biased region" description="Low complexity" evidence="1">
    <location>
        <begin position="205"/>
        <end position="221"/>
    </location>
</feature>
<reference evidence="4" key="1">
    <citation type="journal article" date="2014" name="Nat. Commun.">
        <title>The emerging biofuel crop Camelina sativa retains a highly undifferentiated hexaploid genome structure.</title>
        <authorList>
            <person name="Kagale S."/>
            <person name="Koh C."/>
            <person name="Nixon J."/>
            <person name="Bollina V."/>
            <person name="Clarke W.E."/>
            <person name="Tuteja R."/>
            <person name="Spillane C."/>
            <person name="Robinson S.J."/>
            <person name="Links M.G."/>
            <person name="Clarke C."/>
            <person name="Higgins E.E."/>
            <person name="Huebert T."/>
            <person name="Sharpe A.G."/>
            <person name="Parkin I.A."/>
        </authorList>
    </citation>
    <scope>NUCLEOTIDE SEQUENCE [LARGE SCALE GENOMIC DNA]</scope>
    <source>
        <strain evidence="4">cv. DH55</strain>
    </source>
</reference>
<protein>
    <submittedName>
        <fullName evidence="5">Uncharacterized protein LOC104780133</fullName>
    </submittedName>
</protein>
<dbReference type="PANTHER" id="PTHR31607:SF34">
    <property type="entry name" value="OF RNA POLYMERASE II TRANSCRIPTION SUBUNIT-LIKE PROTEIN, PUTATIVE (DUF1216)-RELATED"/>
    <property type="match status" value="1"/>
</dbReference>